<accession>A0A6A6B4P0</accession>
<dbReference type="RefSeq" id="XP_033394872.1">
    <property type="nucleotide sequence ID" value="XM_033547188.1"/>
</dbReference>
<proteinExistence type="predicted"/>
<protein>
    <submittedName>
        <fullName evidence="1">Uncharacterized protein</fullName>
    </submittedName>
</protein>
<organism evidence="1 2">
    <name type="scientific">Aplosporella prunicola CBS 121167</name>
    <dbReference type="NCBI Taxonomy" id="1176127"/>
    <lineage>
        <taxon>Eukaryota</taxon>
        <taxon>Fungi</taxon>
        <taxon>Dikarya</taxon>
        <taxon>Ascomycota</taxon>
        <taxon>Pezizomycotina</taxon>
        <taxon>Dothideomycetes</taxon>
        <taxon>Dothideomycetes incertae sedis</taxon>
        <taxon>Botryosphaeriales</taxon>
        <taxon>Aplosporellaceae</taxon>
        <taxon>Aplosporella</taxon>
    </lineage>
</organism>
<dbReference type="AlphaFoldDB" id="A0A6A6B4P0"/>
<dbReference type="Proteomes" id="UP000799438">
    <property type="component" value="Unassembled WGS sequence"/>
</dbReference>
<gene>
    <name evidence="1" type="ORF">K452DRAFT_81648</name>
</gene>
<dbReference type="GeneID" id="54304695"/>
<sequence>MSEIIDMIALERYMLPPITSPTPNVPPTPKPEVTSGVSSTILTEEPANEKAIKKLKTEDRKVEVSLRDRLLRKSTPTLAPPITNWRLRCLFSQIGRDNYLVWDWLRSPSVEPHLKEFAELFSASKMHSQAFDQKLEEYVAEGQEDPLDHMIWRRRSVAHKQYKDNAIKDRFLSGTENELHQFSWEDLLSRSAMLLVHDGQQAIDSPFKDLGTSGREWSFEVAITALITMHEELQAVNNVMATEDHALGDETIKNRKRGEGNYEAYYVRRPEKEHVWWSVSEARWNHLSDAMKKKWSHVGWILETDAGEQAPSACQQCEDNRSQCWVYKEHAKESIGQPGHGCARCKSKQLACSLKPAKFCYLRKTRRAS</sequence>
<evidence type="ECO:0000313" key="2">
    <source>
        <dbReference type="Proteomes" id="UP000799438"/>
    </source>
</evidence>
<dbReference type="EMBL" id="ML995494">
    <property type="protein sequence ID" value="KAF2139159.1"/>
    <property type="molecule type" value="Genomic_DNA"/>
</dbReference>
<keyword evidence="2" id="KW-1185">Reference proteome</keyword>
<name>A0A6A6B4P0_9PEZI</name>
<reference evidence="1" key="1">
    <citation type="journal article" date="2020" name="Stud. Mycol.">
        <title>101 Dothideomycetes genomes: a test case for predicting lifestyles and emergence of pathogens.</title>
        <authorList>
            <person name="Haridas S."/>
            <person name="Albert R."/>
            <person name="Binder M."/>
            <person name="Bloem J."/>
            <person name="Labutti K."/>
            <person name="Salamov A."/>
            <person name="Andreopoulos B."/>
            <person name="Baker S."/>
            <person name="Barry K."/>
            <person name="Bills G."/>
            <person name="Bluhm B."/>
            <person name="Cannon C."/>
            <person name="Castanera R."/>
            <person name="Culley D."/>
            <person name="Daum C."/>
            <person name="Ezra D."/>
            <person name="Gonzalez J."/>
            <person name="Henrissat B."/>
            <person name="Kuo A."/>
            <person name="Liang C."/>
            <person name="Lipzen A."/>
            <person name="Lutzoni F."/>
            <person name="Magnuson J."/>
            <person name="Mondo S."/>
            <person name="Nolan M."/>
            <person name="Ohm R."/>
            <person name="Pangilinan J."/>
            <person name="Park H.-J."/>
            <person name="Ramirez L."/>
            <person name="Alfaro M."/>
            <person name="Sun H."/>
            <person name="Tritt A."/>
            <person name="Yoshinaga Y."/>
            <person name="Zwiers L.-H."/>
            <person name="Turgeon B."/>
            <person name="Goodwin S."/>
            <person name="Spatafora J."/>
            <person name="Crous P."/>
            <person name="Grigoriev I."/>
        </authorList>
    </citation>
    <scope>NUCLEOTIDE SEQUENCE</scope>
    <source>
        <strain evidence="1">CBS 121167</strain>
    </source>
</reference>
<evidence type="ECO:0000313" key="1">
    <source>
        <dbReference type="EMBL" id="KAF2139159.1"/>
    </source>
</evidence>
<dbReference type="OrthoDB" id="3944489at2759"/>